<evidence type="ECO:0000256" key="1">
    <source>
        <dbReference type="SAM" id="Phobius"/>
    </source>
</evidence>
<keyword evidence="1" id="KW-0472">Membrane</keyword>
<organism evidence="2 3">
    <name type="scientific">Splendidivirga corallicola</name>
    <dbReference type="NCBI Taxonomy" id="3051826"/>
    <lineage>
        <taxon>Bacteria</taxon>
        <taxon>Pseudomonadati</taxon>
        <taxon>Bacteroidota</taxon>
        <taxon>Cytophagia</taxon>
        <taxon>Cytophagales</taxon>
        <taxon>Splendidivirgaceae</taxon>
        <taxon>Splendidivirga</taxon>
    </lineage>
</organism>
<evidence type="ECO:0000313" key="2">
    <source>
        <dbReference type="EMBL" id="MDN5204585.1"/>
    </source>
</evidence>
<feature type="transmembrane region" description="Helical" evidence="1">
    <location>
        <begin position="44"/>
        <end position="65"/>
    </location>
</feature>
<sequence>MDVLIKNPSKLIDASSRNNKSIAALAILMLGTVAVLFFQSEDVVSKYIGLAAVAVVIVLVVLLVFKSGEQTLGQVAEKTKMEVPELRNIIEKLTPENLDDIYKFIKEKRDLLDEEQLAKDQLKAYRISVLAPQPLELSSKIVLESTARWLEKYQNDSQAFIRYFTSKDDNNQTIHAVIERLIPLINNITCSIFEKIRVVSVPKDLLLVDFTLWEFPNRDGENMLVQGMANDEEKDGKNYRLWKLSDNTSNILWHKIEKLIGLGTTHNYEIDVNLPGRMKEKVIKVSIPITKIDKVPPTK</sequence>
<dbReference type="EMBL" id="JAUJEA010000012">
    <property type="protein sequence ID" value="MDN5204585.1"/>
    <property type="molecule type" value="Genomic_DNA"/>
</dbReference>
<gene>
    <name evidence="2" type="ORF">QQ008_24550</name>
</gene>
<keyword evidence="1" id="KW-0812">Transmembrane</keyword>
<feature type="transmembrane region" description="Helical" evidence="1">
    <location>
        <begin position="21"/>
        <end position="38"/>
    </location>
</feature>
<dbReference type="Proteomes" id="UP001172082">
    <property type="component" value="Unassembled WGS sequence"/>
</dbReference>
<proteinExistence type="predicted"/>
<comment type="caution">
    <text evidence="2">The sequence shown here is derived from an EMBL/GenBank/DDBJ whole genome shotgun (WGS) entry which is preliminary data.</text>
</comment>
<keyword evidence="1" id="KW-1133">Transmembrane helix</keyword>
<reference evidence="2" key="1">
    <citation type="submission" date="2023-06" db="EMBL/GenBank/DDBJ databases">
        <title>Genomic of Parafulvivirga corallium.</title>
        <authorList>
            <person name="Wang G."/>
        </authorList>
    </citation>
    <scope>NUCLEOTIDE SEQUENCE</scope>
    <source>
        <strain evidence="2">BMA10</strain>
    </source>
</reference>
<protein>
    <submittedName>
        <fullName evidence="2">Uncharacterized protein</fullName>
    </submittedName>
</protein>
<accession>A0ABT8KYU8</accession>
<dbReference type="RefSeq" id="WP_346754609.1">
    <property type="nucleotide sequence ID" value="NZ_JAUJEA010000012.1"/>
</dbReference>
<evidence type="ECO:0000313" key="3">
    <source>
        <dbReference type="Proteomes" id="UP001172082"/>
    </source>
</evidence>
<name>A0ABT8KYU8_9BACT</name>
<keyword evidence="3" id="KW-1185">Reference proteome</keyword>